<evidence type="ECO:0000256" key="3">
    <source>
        <dbReference type="ARBA" id="ARBA00022843"/>
    </source>
</evidence>
<evidence type="ECO:0000256" key="1">
    <source>
        <dbReference type="ARBA" id="ARBA00022499"/>
    </source>
</evidence>
<dbReference type="Proteomes" id="UP000005408">
    <property type="component" value="Unassembled WGS sequence"/>
</dbReference>
<dbReference type="AlphaFoldDB" id="A0A8W8NPI0"/>
<proteinExistence type="predicted"/>
<dbReference type="InterPro" id="IPR052787">
    <property type="entry name" value="MAVS"/>
</dbReference>
<keyword evidence="1" id="KW-1017">Isopeptide bond</keyword>
<evidence type="ECO:0000259" key="7">
    <source>
        <dbReference type="Pfam" id="PF25561"/>
    </source>
</evidence>
<keyword evidence="3" id="KW-0832">Ubl conjugation</keyword>
<dbReference type="Pfam" id="PF00589">
    <property type="entry name" value="Phage_integrase"/>
    <property type="match status" value="1"/>
</dbReference>
<reference evidence="8" key="1">
    <citation type="submission" date="2022-08" db="UniProtKB">
        <authorList>
            <consortium name="EnsemblMetazoa"/>
        </authorList>
    </citation>
    <scope>IDENTIFICATION</scope>
    <source>
        <strain evidence="8">05x7-T-G4-1.051#20</strain>
    </source>
</reference>
<dbReference type="GO" id="GO:0006310">
    <property type="term" value="P:DNA recombination"/>
    <property type="evidence" value="ECO:0007669"/>
    <property type="project" value="UniProtKB-KW"/>
</dbReference>
<feature type="domain" description="ZMYM2-like/QRICH1 C-terminal" evidence="6">
    <location>
        <begin position="258"/>
        <end position="358"/>
    </location>
</feature>
<dbReference type="Pfam" id="PF25561">
    <property type="entry name" value="QRICH1"/>
    <property type="match status" value="1"/>
</dbReference>
<sequence length="525" mass="59879">MQDEMDVGDFSAFDVFQADIDDLTLSQVCEEMEKENAVFEGFDKLTMSQTMQAYGFSHHADPLDHMDFCSYEQTDFGSSMVNFDVNLPELSDADVLVEPEIKPTASVSATENTRFVAPLSETDVKNLIDSQENVNTKKNTTWALRVFESWRAHRNSYGESVKELHDMNTEEMNYYLGRFIAEARKQDGQPYPPRSLYVISCGLLRHLRDKKVYDKNFLCTKTLEFSEFRKILDARMKELLQMGFGTKVKQAQAVLPEDEKVLWEKGVFGNSTAEALQSTVFFYACKLFALRGHDEHHQLKCDQFAIGEDQGGKYVEFFGRSNKTYKGGLKDLEISNKNIRHYCQNVDRNVADFFKQYIEALGGRGAFYRRPLHGYPIRYGEQPIGINKLKNFMKIICERGGLKGNYTNHSGKRSCATQLYMAGVDEQEIMARTGHRSEKSVRKYKQSSTEIQQKVASVLDPPPTTCSLKRDRASDDGENCIGTCKSKKMKVEVSDELPKTSYSSVLKELSQNRPIFSNCNISFNC</sequence>
<dbReference type="PANTHER" id="PTHR21446">
    <property type="entry name" value="DUF3504 DOMAIN-CONTAINING PROTEIN"/>
    <property type="match status" value="1"/>
</dbReference>
<dbReference type="InterPro" id="IPR021893">
    <property type="entry name" value="ZMYM2-like_C"/>
</dbReference>
<dbReference type="InterPro" id="IPR002104">
    <property type="entry name" value="Integrase_catalytic"/>
</dbReference>
<evidence type="ECO:0000256" key="2">
    <source>
        <dbReference type="ARBA" id="ARBA00022553"/>
    </source>
</evidence>
<dbReference type="SUPFAM" id="SSF56349">
    <property type="entry name" value="DNA breaking-rejoining enzymes"/>
    <property type="match status" value="1"/>
</dbReference>
<feature type="domain" description="Tyr recombinase" evidence="5">
    <location>
        <begin position="381"/>
        <end position="448"/>
    </location>
</feature>
<dbReference type="Gene3D" id="1.10.443.10">
    <property type="entry name" value="Intergrase catalytic core"/>
    <property type="match status" value="1"/>
</dbReference>
<dbReference type="InterPro" id="IPR013762">
    <property type="entry name" value="Integrase-like_cat_sf"/>
</dbReference>
<dbReference type="InterPro" id="IPR011010">
    <property type="entry name" value="DNA_brk_join_enz"/>
</dbReference>
<evidence type="ECO:0000313" key="9">
    <source>
        <dbReference type="Proteomes" id="UP000005408"/>
    </source>
</evidence>
<protein>
    <recommendedName>
        <fullName evidence="10">DUF3504 domain-containing protein</fullName>
    </recommendedName>
</protein>
<evidence type="ECO:0000259" key="6">
    <source>
        <dbReference type="Pfam" id="PF12012"/>
    </source>
</evidence>
<keyword evidence="9" id="KW-1185">Reference proteome</keyword>
<feature type="domain" description="QRICH1-like" evidence="7">
    <location>
        <begin position="159"/>
        <end position="237"/>
    </location>
</feature>
<evidence type="ECO:0000256" key="4">
    <source>
        <dbReference type="ARBA" id="ARBA00023172"/>
    </source>
</evidence>
<evidence type="ECO:0000313" key="8">
    <source>
        <dbReference type="EnsemblMetazoa" id="G8515.1:cds"/>
    </source>
</evidence>
<keyword evidence="2" id="KW-0597">Phosphoprotein</keyword>
<dbReference type="EnsemblMetazoa" id="G8515.1">
    <property type="protein sequence ID" value="G8515.1:cds"/>
    <property type="gene ID" value="G8515"/>
</dbReference>
<dbReference type="PANTHER" id="PTHR21446:SF12">
    <property type="entry name" value="POTASSIUM CHANNEL TETRAMERIZATION DOMAIN CONTAINING 1"/>
    <property type="match status" value="1"/>
</dbReference>
<dbReference type="GO" id="GO:0003677">
    <property type="term" value="F:DNA binding"/>
    <property type="evidence" value="ECO:0007669"/>
    <property type="project" value="InterPro"/>
</dbReference>
<organism evidence="8 9">
    <name type="scientific">Magallana gigas</name>
    <name type="common">Pacific oyster</name>
    <name type="synonym">Crassostrea gigas</name>
    <dbReference type="NCBI Taxonomy" id="29159"/>
    <lineage>
        <taxon>Eukaryota</taxon>
        <taxon>Metazoa</taxon>
        <taxon>Spiralia</taxon>
        <taxon>Lophotrochozoa</taxon>
        <taxon>Mollusca</taxon>
        <taxon>Bivalvia</taxon>
        <taxon>Autobranchia</taxon>
        <taxon>Pteriomorphia</taxon>
        <taxon>Ostreida</taxon>
        <taxon>Ostreoidea</taxon>
        <taxon>Ostreidae</taxon>
        <taxon>Magallana</taxon>
    </lineage>
</organism>
<evidence type="ECO:0008006" key="10">
    <source>
        <dbReference type="Google" id="ProtNLM"/>
    </source>
</evidence>
<keyword evidence="4" id="KW-0233">DNA recombination</keyword>
<evidence type="ECO:0000259" key="5">
    <source>
        <dbReference type="Pfam" id="PF00589"/>
    </source>
</evidence>
<accession>A0A8W8NPI0</accession>
<dbReference type="GO" id="GO:0015074">
    <property type="term" value="P:DNA integration"/>
    <property type="evidence" value="ECO:0007669"/>
    <property type="project" value="InterPro"/>
</dbReference>
<name>A0A8W8NPI0_MAGGI</name>
<dbReference type="Pfam" id="PF12012">
    <property type="entry name" value="DUF3504"/>
    <property type="match status" value="1"/>
</dbReference>
<dbReference type="InterPro" id="IPR057926">
    <property type="entry name" value="QRICH1_dom"/>
</dbReference>